<proteinExistence type="predicted"/>
<dbReference type="SUPFAM" id="SSF51430">
    <property type="entry name" value="NAD(P)-linked oxidoreductase"/>
    <property type="match status" value="1"/>
</dbReference>
<dbReference type="CDD" id="cd19152">
    <property type="entry name" value="AKR_AKR15A"/>
    <property type="match status" value="1"/>
</dbReference>
<feature type="non-terminal residue" evidence="2">
    <location>
        <position position="330"/>
    </location>
</feature>
<dbReference type="EMBL" id="UINC01111152">
    <property type="protein sequence ID" value="SVC79152.1"/>
    <property type="molecule type" value="Genomic_DNA"/>
</dbReference>
<evidence type="ECO:0000259" key="1">
    <source>
        <dbReference type="Pfam" id="PF00248"/>
    </source>
</evidence>
<dbReference type="GO" id="GO:0016491">
    <property type="term" value="F:oxidoreductase activity"/>
    <property type="evidence" value="ECO:0007669"/>
    <property type="project" value="InterPro"/>
</dbReference>
<organism evidence="2">
    <name type="scientific">marine metagenome</name>
    <dbReference type="NCBI Taxonomy" id="408172"/>
    <lineage>
        <taxon>unclassified sequences</taxon>
        <taxon>metagenomes</taxon>
        <taxon>ecological metagenomes</taxon>
    </lineage>
</organism>
<sequence>MKKNLIGKTNLSVTELGIGTAPIGGWPKSLEEEKAIKTLETAWEKGIRYFDTAPFYGYGMAEERLGKFLKNKVRDEYVISTKVGRIIIDSDKNSTFEPFFQGSPKKEPYFDFSYDATLKSFEDSLKRLQLDKIDILLIHDPDNHFEEAINGSLKAIQKLKDEKVISAVGCGMNQNEMLTKFANTGLVDCFLLAGRFTLLDQRSLDKLLPTCEKNHISLIIGGVFNSGILIDPSSTSYFDYVKLNDSWLENAKRLGVRMPESYESNEYWLNKANKINVICNKHKVNLKTAALKFPYLNKNIATVLTGVSSKEEVLENLNSYLSEINEDLWN</sequence>
<dbReference type="InterPro" id="IPR023210">
    <property type="entry name" value="NADP_OxRdtase_dom"/>
</dbReference>
<dbReference type="Pfam" id="PF00248">
    <property type="entry name" value="Aldo_ket_red"/>
    <property type="match status" value="1"/>
</dbReference>
<feature type="non-terminal residue" evidence="2">
    <location>
        <position position="1"/>
    </location>
</feature>
<dbReference type="InterPro" id="IPR020471">
    <property type="entry name" value="AKR"/>
</dbReference>
<dbReference type="Gene3D" id="3.20.20.100">
    <property type="entry name" value="NADP-dependent oxidoreductase domain"/>
    <property type="match status" value="1"/>
</dbReference>
<evidence type="ECO:0000313" key="2">
    <source>
        <dbReference type="EMBL" id="SVC79152.1"/>
    </source>
</evidence>
<protein>
    <recommendedName>
        <fullName evidence="1">NADP-dependent oxidoreductase domain-containing protein</fullName>
    </recommendedName>
</protein>
<accession>A0A382Q3X9</accession>
<feature type="domain" description="NADP-dependent oxidoreductase" evidence="1">
    <location>
        <begin position="15"/>
        <end position="327"/>
    </location>
</feature>
<dbReference type="InterPro" id="IPR036812">
    <property type="entry name" value="NAD(P)_OxRdtase_dom_sf"/>
</dbReference>
<name>A0A382Q3X9_9ZZZZ</name>
<reference evidence="2" key="1">
    <citation type="submission" date="2018-05" db="EMBL/GenBank/DDBJ databases">
        <authorList>
            <person name="Lanie J.A."/>
            <person name="Ng W.-L."/>
            <person name="Kazmierczak K.M."/>
            <person name="Andrzejewski T.M."/>
            <person name="Davidsen T.M."/>
            <person name="Wayne K.J."/>
            <person name="Tettelin H."/>
            <person name="Glass J.I."/>
            <person name="Rusch D."/>
            <person name="Podicherti R."/>
            <person name="Tsui H.-C.T."/>
            <person name="Winkler M.E."/>
        </authorList>
    </citation>
    <scope>NUCLEOTIDE SEQUENCE</scope>
</reference>
<dbReference type="PANTHER" id="PTHR42686:SF1">
    <property type="entry name" value="GH17980P-RELATED"/>
    <property type="match status" value="1"/>
</dbReference>
<gene>
    <name evidence="2" type="ORF">METZ01_LOCUS332006</name>
</gene>
<dbReference type="PANTHER" id="PTHR42686">
    <property type="entry name" value="GH17980P-RELATED"/>
    <property type="match status" value="1"/>
</dbReference>
<dbReference type="AlphaFoldDB" id="A0A382Q3X9"/>
<dbReference type="GO" id="GO:0005829">
    <property type="term" value="C:cytosol"/>
    <property type="evidence" value="ECO:0007669"/>
    <property type="project" value="TreeGrafter"/>
</dbReference>